<name>A0ACC5T5Q8_ENSAD</name>
<gene>
    <name evidence="1" type="ORF">J2Z19_005748</name>
</gene>
<evidence type="ECO:0000313" key="1">
    <source>
        <dbReference type="EMBL" id="MBP1875999.1"/>
    </source>
</evidence>
<evidence type="ECO:0000313" key="2">
    <source>
        <dbReference type="Proteomes" id="UP000823773"/>
    </source>
</evidence>
<comment type="caution">
    <text evidence="1">The sequence shown here is derived from an EMBL/GenBank/DDBJ whole genome shotgun (WGS) entry which is preliminary data.</text>
</comment>
<dbReference type="EMBL" id="JAGGJR010000014">
    <property type="protein sequence ID" value="MBP1875999.1"/>
    <property type="molecule type" value="Genomic_DNA"/>
</dbReference>
<protein>
    <submittedName>
        <fullName evidence="1">Outer membrane autotransporter protein</fullName>
    </submittedName>
</protein>
<sequence>MLQIGNGGVAGSIAGDVVNDSVLAFNRSDAFTLAGAISGSGAVRQIGTGTTILTGSNSYTGGSTISGGTLQLGNGGATGSITGNVVNDGILAFNRSDAVTLAGAISGSGVVRQIGTGTTILTGSNTHTGGTTISGGTLQLGNGGGTGSILGDVVNDGILAFNRSDAVTFSGAISGNGAVRQTGSGTTTLTGTNTYTGGTTVSGGTLQIGNGGTTGSILGDVVNDGAFAFNRSDALTFSSAISGSGAVRQIGSGTTILTGSNSYTGGTTISDGTLQLGNGGASGSIIGNVVNDGALAFNRSDAFSFAGAISGSGAVRQIGTGTTILTGSNSYTGGTTISGGTLQLGNGGATGSITGNVVNGGVLAFNRSDTFTFSGAISGSGAVQQIGSGTTVLTGSNSYTGDTTVAGGQLQFGDGSAGGSNTLGGKLTVTGGTLAIQAPAAVDVAQTVNFADNTALSIVAGTNNPGLSADSITIGNGVGFNIGGINDASQLDKVLIDTRSGISGDFANVSVGGFSGAVDYLTMSARKSADNRQYLASYGLSWTAANNLAHGTFTLTNATDSFTVGAALSDQVANPATGWNGTSLTKAGMGTLTLTGTNSYGGGTTISGGVLQLGNGGSTGSILGDVVNDGVLAFNRSDAVTFSGAITGNGAVRQIGTGTTILRGSNSYTGGTTISGGVLQLGNGGAAGSILGDVVNNGVLAFNRSDAVTFSGAISGNGAVRQMSTGTTILTGNNSYTGGTTISGGTLQLGNGGATGSIVRDVVNNGVLAFNRSDAVTFAGTISGNGAVRQNGSGTTVLTGDNSYTGGTTVAGGTLQLGNGGAAGSIIGDVVNHGVLAFNRSDAVTFAGAISGSGAVRQIGSGTTVLTGNNAYMGDTTVSGGRLQFGDGSAGGSNALGGNLTVTGGTLAIQTPATLTVERAVTLADNTALSIVAGTNSPTLTANRVTIGNGVAFNIGGINDASQLDKVLIDTRSGISGDFASVTVGGFIGTVDYLTVSGRKSADSLQYLASYGLSWTAGNNLSHGTFTLTDAADTFTVGTALADQTANPLLGWNGTSLAKAGAGALTLSGDNTYRGGTTIVGGVLSISRDANLGAASGGVSFTGGALATTASFDTARSIALTQAGRFDIAAGTELGLTGGLSGNGDLIKQGNGTLRLDNGANAYGNTLVAAGTLIGNADSISGKVGNAGTVVFDQTTNAAFAGDIGALNGSGGRMIKRGAGALSLTGMSSLDWTVQAGRLVTSAERFGGNTALAAGASLTFDQAVNTSYGGVISGSGSFAKAGAGLLTLTGNSSAFSGATTVENGTLAVNGSLGGTVDVLADGRLQGSGAASNVRVSGTIAPGNSIGTLNVAGNLTFNSGSIYEVEVNAAGQSDRIVASGTATIAGGSVKVLADTGSYAPETKYTIVTANGGRSGSFSGVSSNLAFLDPSLSYDASNVYLKLTRNNIDFSSVGATPNQIATGDGVESLGRGNPVYNAITNLSAPQARNAFDQLSGEIHASAKSALIEDSRFARNAINERLRAAFDSAGASNGTVTSYVGGKPVAVEATTDRLAFWSQGFGSWGHTDGDGNAARLNRSTGGFFAGADVPAFDKWRFGAIAGYSHTSFDVKERSSSGSSENYHAGLYGGASWGDLALRTGAAYTWHDVSTSRKVTTPGFSDTLSGDYDASTAQVFGELGYGFAMGTARLEPFANLAHVSVHTDDFAERGGAAALGSKGDTAESTLTTLGLRASSTFDLNGAAVTVNGMAGWRHAFGDTVPLSTMRFAGGGDVFLTAGVPIARNVAVVEAGLDYALSPNATIGVTYAGQFASDIADQSARINLNVKF</sequence>
<dbReference type="Proteomes" id="UP000823773">
    <property type="component" value="Unassembled WGS sequence"/>
</dbReference>
<organism evidence="1 2">
    <name type="scientific">Ensifer adhaerens</name>
    <name type="common">Sinorhizobium morelense</name>
    <dbReference type="NCBI Taxonomy" id="106592"/>
    <lineage>
        <taxon>Bacteria</taxon>
        <taxon>Pseudomonadati</taxon>
        <taxon>Pseudomonadota</taxon>
        <taxon>Alphaproteobacteria</taxon>
        <taxon>Hyphomicrobiales</taxon>
        <taxon>Rhizobiaceae</taxon>
        <taxon>Sinorhizobium/Ensifer group</taxon>
        <taxon>Ensifer</taxon>
    </lineage>
</organism>
<keyword evidence="2" id="KW-1185">Reference proteome</keyword>
<proteinExistence type="predicted"/>
<reference evidence="1" key="1">
    <citation type="submission" date="2021-03" db="EMBL/GenBank/DDBJ databases">
        <title>Genomic Encyclopedia of Type Strains, Phase IV (KMG-IV): sequencing the most valuable type-strain genomes for metagenomic binning, comparative biology and taxonomic classification.</title>
        <authorList>
            <person name="Goeker M."/>
        </authorList>
    </citation>
    <scope>NUCLEOTIDE SEQUENCE</scope>
    <source>
        <strain evidence="1">DSM 18131</strain>
    </source>
</reference>
<accession>A0ACC5T5Q8</accession>